<dbReference type="EMBL" id="ASQP01000392">
    <property type="protein sequence ID" value="OMI35614.1"/>
    <property type="molecule type" value="Genomic_DNA"/>
</dbReference>
<dbReference type="InterPro" id="IPR029039">
    <property type="entry name" value="Flavoprotein-like_sf"/>
</dbReference>
<reference evidence="3 4" key="1">
    <citation type="submission" date="2013-05" db="EMBL/GenBank/DDBJ databases">
        <title>Genome sequence of Streptomyces sparsogenes DSM 40356.</title>
        <authorList>
            <person name="Coyne S."/>
            <person name="Seebeck F.P."/>
        </authorList>
    </citation>
    <scope>NUCLEOTIDE SEQUENCE [LARGE SCALE GENOMIC DNA]</scope>
    <source>
        <strain evidence="3 4">DSM 40356</strain>
    </source>
</reference>
<dbReference type="Pfam" id="PF03358">
    <property type="entry name" value="FMN_red"/>
    <property type="match status" value="1"/>
</dbReference>
<feature type="region of interest" description="Disordered" evidence="1">
    <location>
        <begin position="1"/>
        <end position="74"/>
    </location>
</feature>
<organism evidence="3 4">
    <name type="scientific">Streptomyces sparsogenes DSM 40356</name>
    <dbReference type="NCBI Taxonomy" id="1331668"/>
    <lineage>
        <taxon>Bacteria</taxon>
        <taxon>Bacillati</taxon>
        <taxon>Actinomycetota</taxon>
        <taxon>Actinomycetes</taxon>
        <taxon>Kitasatosporales</taxon>
        <taxon>Streptomycetaceae</taxon>
        <taxon>Streptomyces</taxon>
    </lineage>
</organism>
<feature type="compositionally biased region" description="Low complexity" evidence="1">
    <location>
        <begin position="286"/>
        <end position="303"/>
    </location>
</feature>
<feature type="compositionally biased region" description="Pro residues" evidence="1">
    <location>
        <begin position="152"/>
        <end position="169"/>
    </location>
</feature>
<evidence type="ECO:0000313" key="3">
    <source>
        <dbReference type="EMBL" id="OMI35614.1"/>
    </source>
</evidence>
<dbReference type="GO" id="GO:0016491">
    <property type="term" value="F:oxidoreductase activity"/>
    <property type="evidence" value="ECO:0007669"/>
    <property type="project" value="InterPro"/>
</dbReference>
<dbReference type="Gene3D" id="3.40.50.360">
    <property type="match status" value="1"/>
</dbReference>
<feature type="domain" description="NADPH-dependent FMN reductase-like" evidence="2">
    <location>
        <begin position="213"/>
        <end position="264"/>
    </location>
</feature>
<dbReference type="Proteomes" id="UP000186168">
    <property type="component" value="Unassembled WGS sequence"/>
</dbReference>
<dbReference type="SUPFAM" id="SSF52218">
    <property type="entry name" value="Flavoproteins"/>
    <property type="match status" value="1"/>
</dbReference>
<feature type="compositionally biased region" description="Basic residues" evidence="1">
    <location>
        <begin position="32"/>
        <end position="42"/>
    </location>
</feature>
<dbReference type="InterPro" id="IPR005025">
    <property type="entry name" value="FMN_Rdtase-like_dom"/>
</dbReference>
<sequence length="303" mass="32888">MERRDGDRHVLRRLGRHPDRPGRPRGPDLPARPHRRHRPRHTRPADHRARRATGSGGRRTGAAGRTVHAVDGRHARLRRAGHGRLRLAAPPFHRHLPGPGALGHRGHSRHPRLRPRLRRGVPPRAIRTHPRRRTPAHPREARDGLHPSRLLPHPPSPGHQPLNPCPLTPRPRADAGTAPRQAGADGAHHGRSQTDRPGAGNRPSLSSTGGTTTKIAIMPGSTRTGRAGERVARWVLEQAQKRGDADYDLIDLAGVDLPQIDEPFPLPWAATPTRTPGSGPRPSPPTTATCSSPPSTTAPSPAS</sequence>
<comment type="caution">
    <text evidence="3">The sequence shown here is derived from an EMBL/GenBank/DDBJ whole genome shotgun (WGS) entry which is preliminary data.</text>
</comment>
<feature type="compositionally biased region" description="Polar residues" evidence="1">
    <location>
        <begin position="203"/>
        <end position="214"/>
    </location>
</feature>
<evidence type="ECO:0000313" key="4">
    <source>
        <dbReference type="Proteomes" id="UP000186168"/>
    </source>
</evidence>
<dbReference type="AlphaFoldDB" id="A0A1R1SBA7"/>
<keyword evidence="4" id="KW-1185">Reference proteome</keyword>
<feature type="region of interest" description="Disordered" evidence="1">
    <location>
        <begin position="259"/>
        <end position="303"/>
    </location>
</feature>
<gene>
    <name evidence="3" type="ORF">SPAR_30641</name>
</gene>
<feature type="compositionally biased region" description="Basic and acidic residues" evidence="1">
    <location>
        <begin position="16"/>
        <end position="26"/>
    </location>
</feature>
<name>A0A1R1SBA7_9ACTN</name>
<evidence type="ECO:0000256" key="1">
    <source>
        <dbReference type="SAM" id="MobiDB-lite"/>
    </source>
</evidence>
<accession>A0A1R1SBA7</accession>
<feature type="compositionally biased region" description="Basic residues" evidence="1">
    <location>
        <begin position="104"/>
        <end position="136"/>
    </location>
</feature>
<protein>
    <submittedName>
        <fullName evidence="3">NADPH-dependent FMN reductase</fullName>
    </submittedName>
</protein>
<proteinExistence type="predicted"/>
<evidence type="ECO:0000259" key="2">
    <source>
        <dbReference type="Pfam" id="PF03358"/>
    </source>
</evidence>
<feature type="compositionally biased region" description="Basic and acidic residues" evidence="1">
    <location>
        <begin position="137"/>
        <end position="146"/>
    </location>
</feature>
<feature type="region of interest" description="Disordered" evidence="1">
    <location>
        <begin position="89"/>
        <end position="227"/>
    </location>
</feature>